<dbReference type="Pfam" id="PF02120">
    <property type="entry name" value="Flg_hook"/>
    <property type="match status" value="1"/>
</dbReference>
<organism evidence="6 7">
    <name type="scientific">Psychrosphaera aquimarina</name>
    <dbReference type="NCBI Taxonomy" id="2044854"/>
    <lineage>
        <taxon>Bacteria</taxon>
        <taxon>Pseudomonadati</taxon>
        <taxon>Pseudomonadota</taxon>
        <taxon>Gammaproteobacteria</taxon>
        <taxon>Alteromonadales</taxon>
        <taxon>Pseudoalteromonadaceae</taxon>
        <taxon>Psychrosphaera</taxon>
    </lineage>
</organism>
<comment type="caution">
    <text evidence="6">The sequence shown here is derived from an EMBL/GenBank/DDBJ whole genome shotgun (WGS) entry which is preliminary data.</text>
</comment>
<feature type="compositionally biased region" description="Polar residues" evidence="4">
    <location>
        <begin position="343"/>
        <end position="359"/>
    </location>
</feature>
<accession>A0ABU3QZI0</accession>
<keyword evidence="3" id="KW-1005">Bacterial flagellum biogenesis</keyword>
<dbReference type="PANTHER" id="PTHR37533">
    <property type="entry name" value="FLAGELLAR HOOK-LENGTH CONTROL PROTEIN"/>
    <property type="match status" value="1"/>
</dbReference>
<feature type="compositionally biased region" description="Low complexity" evidence="4">
    <location>
        <begin position="145"/>
        <end position="155"/>
    </location>
</feature>
<evidence type="ECO:0000259" key="5">
    <source>
        <dbReference type="Pfam" id="PF02120"/>
    </source>
</evidence>
<proteinExistence type="inferred from homology"/>
<keyword evidence="6" id="KW-0282">Flagellum</keyword>
<evidence type="ECO:0000256" key="3">
    <source>
        <dbReference type="ARBA" id="ARBA00022795"/>
    </source>
</evidence>
<protein>
    <submittedName>
        <fullName evidence="6">Flagellar hook-length control protein FliK</fullName>
    </submittedName>
</protein>
<dbReference type="PRINTS" id="PR01007">
    <property type="entry name" value="FLGHOOKFLIK"/>
</dbReference>
<gene>
    <name evidence="6" type="ORF">RT723_07490</name>
</gene>
<feature type="region of interest" description="Disordered" evidence="4">
    <location>
        <begin position="343"/>
        <end position="364"/>
    </location>
</feature>
<dbReference type="Proteomes" id="UP001257914">
    <property type="component" value="Unassembled WGS sequence"/>
</dbReference>
<evidence type="ECO:0000313" key="6">
    <source>
        <dbReference type="EMBL" id="MDU0112843.1"/>
    </source>
</evidence>
<dbReference type="InterPro" id="IPR021136">
    <property type="entry name" value="Flagellar_hook_control-like_C"/>
</dbReference>
<dbReference type="RefSeq" id="WP_315946518.1">
    <property type="nucleotide sequence ID" value="NZ_JAWCUA010000007.1"/>
</dbReference>
<comment type="function">
    <text evidence="1">Controls the length of the flagellar hook.</text>
</comment>
<feature type="region of interest" description="Disordered" evidence="4">
    <location>
        <begin position="206"/>
        <end position="252"/>
    </location>
</feature>
<feature type="compositionally biased region" description="Low complexity" evidence="4">
    <location>
        <begin position="62"/>
        <end position="73"/>
    </location>
</feature>
<feature type="compositionally biased region" description="Basic and acidic residues" evidence="4">
    <location>
        <begin position="49"/>
        <end position="60"/>
    </location>
</feature>
<keyword evidence="6" id="KW-0966">Cell projection</keyword>
<evidence type="ECO:0000256" key="4">
    <source>
        <dbReference type="SAM" id="MobiDB-lite"/>
    </source>
</evidence>
<dbReference type="PANTHER" id="PTHR37533:SF2">
    <property type="entry name" value="FLAGELLAR HOOK-LENGTH CONTROL PROTEIN"/>
    <property type="match status" value="1"/>
</dbReference>
<dbReference type="EMBL" id="JAWCUA010000007">
    <property type="protein sequence ID" value="MDU0112843.1"/>
    <property type="molecule type" value="Genomic_DNA"/>
</dbReference>
<evidence type="ECO:0000256" key="2">
    <source>
        <dbReference type="ARBA" id="ARBA00009149"/>
    </source>
</evidence>
<feature type="compositionally biased region" description="Basic and acidic residues" evidence="4">
    <location>
        <begin position="29"/>
        <end position="42"/>
    </location>
</feature>
<evidence type="ECO:0000313" key="7">
    <source>
        <dbReference type="Proteomes" id="UP001257914"/>
    </source>
</evidence>
<feature type="region of interest" description="Disordered" evidence="4">
    <location>
        <begin position="1"/>
        <end position="182"/>
    </location>
</feature>
<feature type="region of interest" description="Disordered" evidence="4">
    <location>
        <begin position="609"/>
        <end position="642"/>
    </location>
</feature>
<sequence length="667" mass="73654">MLPNKILSNHNVSEQKRGAVANQSNQNSSDRKFEDAMYESRQHQLNTEQRQEAAKNDHVRQQQRQQQEQTQARVENERNAQQAKQSNNAKTEEANNQSNKRMNPRSETQHSQDRNQGADKVEVTKDATNDVDDSKPTDKSETEIAADANVAAQGAVHTNKVDESNIDPQSKNATTDDNTKFDMDLSNEVDSASWLDTFMKIVADNEKKSDQSSSSQTTDNEKKSDQSSSSQTTDNDKYSKSVAASDGQTRELPSDELIDMLLESEQSAVKKLFSDFASLTSQQQDDSEIQFSQLTSLLADKVAQGGVSNGAENVTDEGETKSADQDQIISDLLAQTQKYVSQNTDSNLDGKDSSLNAEAQSEKKLNQDNAQVIANSALQQQIQQAQNADNTKQPSLVEQTTKQSNVLSFVNPALMQINKQQNATEIENGKFSAQFSDELDELMNTEVKVSNKNEMSTDAELKSILDIRTASLFANQIDSGSKGTDSFTKPELVDVNGVQLDKTLQLPKLEQLSQAKNETLLRENILFNKQELANHMQQQVGLMLSKNMKSIDIRLDPPELGAMQIKLTMNNDQAAVSFVVSNQQAKDALDASLPRLRELLEQQGMDLAESDVQHGSAQGESTTGDDNNGANSGNGMSNDDAQDDANLHAQEQLNRAIKSPWNVDYYA</sequence>
<feature type="compositionally biased region" description="Basic and acidic residues" evidence="4">
    <location>
        <begin position="107"/>
        <end position="142"/>
    </location>
</feature>
<name>A0ABU3QZI0_9GAMM</name>
<feature type="compositionally biased region" description="Polar residues" evidence="4">
    <location>
        <begin position="79"/>
        <end position="101"/>
    </location>
</feature>
<dbReference type="InterPro" id="IPR038610">
    <property type="entry name" value="FliK-like_C_sf"/>
</dbReference>
<keyword evidence="6" id="KW-0969">Cilium</keyword>
<evidence type="ECO:0000256" key="1">
    <source>
        <dbReference type="ARBA" id="ARBA00003944"/>
    </source>
</evidence>
<dbReference type="InterPro" id="IPR001635">
    <property type="entry name" value="Flag_hook_Flik"/>
</dbReference>
<dbReference type="Gene3D" id="3.30.750.140">
    <property type="match status" value="1"/>
</dbReference>
<feature type="compositionally biased region" description="Polar residues" evidence="4">
    <location>
        <begin position="166"/>
        <end position="176"/>
    </location>
</feature>
<feature type="compositionally biased region" description="Polar residues" evidence="4">
    <location>
        <begin position="1"/>
        <end position="12"/>
    </location>
</feature>
<dbReference type="CDD" id="cd17470">
    <property type="entry name" value="T3SS_Flik_C"/>
    <property type="match status" value="1"/>
</dbReference>
<feature type="compositionally biased region" description="Polar residues" evidence="4">
    <location>
        <begin position="613"/>
        <end position="622"/>
    </location>
</feature>
<keyword evidence="7" id="KW-1185">Reference proteome</keyword>
<comment type="similarity">
    <text evidence="2">Belongs to the FliK family.</text>
</comment>
<dbReference type="InterPro" id="IPR052563">
    <property type="entry name" value="FliK"/>
</dbReference>
<reference evidence="6 7" key="1">
    <citation type="submission" date="2023-10" db="EMBL/GenBank/DDBJ databases">
        <title>Psychrosphaera aquimaarina strain SW33 isolated from seawater.</title>
        <authorList>
            <person name="Bayburt H."/>
            <person name="Kim J.M."/>
            <person name="Choi B.J."/>
            <person name="Jeon C.O."/>
        </authorList>
    </citation>
    <scope>NUCLEOTIDE SEQUENCE [LARGE SCALE GENOMIC DNA]</scope>
    <source>
        <strain evidence="6 7">KCTC 52743</strain>
    </source>
</reference>
<feature type="compositionally biased region" description="Low complexity" evidence="4">
    <location>
        <begin position="624"/>
        <end position="639"/>
    </location>
</feature>
<feature type="domain" description="Flagellar hook-length control protein-like C-terminal" evidence="5">
    <location>
        <begin position="538"/>
        <end position="619"/>
    </location>
</feature>